<dbReference type="GO" id="GO:0040029">
    <property type="term" value="P:epigenetic regulation of gene expression"/>
    <property type="evidence" value="ECO:0007669"/>
    <property type="project" value="TreeGrafter"/>
</dbReference>
<proteinExistence type="inferred from homology"/>
<evidence type="ECO:0000313" key="4">
    <source>
        <dbReference type="Proteomes" id="UP000230914"/>
    </source>
</evidence>
<gene>
    <name evidence="3" type="ORF">CSA55_03040</name>
</gene>
<dbReference type="Pfam" id="PF00850">
    <property type="entry name" value="Hist_deacetyl"/>
    <property type="match status" value="1"/>
</dbReference>
<evidence type="ECO:0000259" key="2">
    <source>
        <dbReference type="Pfam" id="PF00850"/>
    </source>
</evidence>
<evidence type="ECO:0000313" key="3">
    <source>
        <dbReference type="EMBL" id="PIE32730.1"/>
    </source>
</evidence>
<dbReference type="PANTHER" id="PTHR10625:SF10">
    <property type="entry name" value="HISTONE DEACETYLASE HDAC1"/>
    <property type="match status" value="1"/>
</dbReference>
<protein>
    <recommendedName>
        <fullName evidence="2">Histone deacetylase domain-containing protein</fullName>
    </recommendedName>
</protein>
<dbReference type="AlphaFoldDB" id="A0A2G6KBJ6"/>
<dbReference type="EMBL" id="PDSL01000043">
    <property type="protein sequence ID" value="PIE32730.1"/>
    <property type="molecule type" value="Genomic_DNA"/>
</dbReference>
<dbReference type="GO" id="GO:0004407">
    <property type="term" value="F:histone deacetylase activity"/>
    <property type="evidence" value="ECO:0007669"/>
    <property type="project" value="TreeGrafter"/>
</dbReference>
<evidence type="ECO:0000256" key="1">
    <source>
        <dbReference type="ARBA" id="ARBA00005947"/>
    </source>
</evidence>
<dbReference type="InterPro" id="IPR037138">
    <property type="entry name" value="His_deacetylse_dom_sf"/>
</dbReference>
<dbReference type="Proteomes" id="UP000230914">
    <property type="component" value="Unassembled WGS sequence"/>
</dbReference>
<dbReference type="InterPro" id="IPR023801">
    <property type="entry name" value="His_deacetylse_dom"/>
</dbReference>
<dbReference type="PRINTS" id="PR01270">
    <property type="entry name" value="HDASUPER"/>
</dbReference>
<organism evidence="3 4">
    <name type="scientific">Ilumatobacter coccineus</name>
    <dbReference type="NCBI Taxonomy" id="467094"/>
    <lineage>
        <taxon>Bacteria</taxon>
        <taxon>Bacillati</taxon>
        <taxon>Actinomycetota</taxon>
        <taxon>Acidimicrobiia</taxon>
        <taxon>Acidimicrobiales</taxon>
        <taxon>Ilumatobacteraceae</taxon>
        <taxon>Ilumatobacter</taxon>
    </lineage>
</organism>
<feature type="domain" description="Histone deacetylase" evidence="2">
    <location>
        <begin position="22"/>
        <end position="305"/>
    </location>
</feature>
<name>A0A2G6KBJ6_9ACTN</name>
<dbReference type="SUPFAM" id="SSF52768">
    <property type="entry name" value="Arginase/deacetylase"/>
    <property type="match status" value="1"/>
</dbReference>
<sequence>MSSPLIVFAAEEFDDHRTPEWHPENRHRLDAALLAIGEADLADATEWHIPELAPIADLASIHDPAYLTKLEELCLAGGGHLDEDTVASPGSWITARRAAGAVLDAIDALRAGECDLAFAAGRPPGHHAVPAGAMGFCLFNNAAVGAARLSAAGEKVVIVDWDVHHGNGTQDIFYDDPNVLYISTHESPLYPFTGLTQEQGVGDAFGTTMNLPFPAGTAGDTFRAAFDEVIVPTIERFQPDWMLISAGFDAHRSEPLASLDLTSADYADLALRLQPLVPPQRLVVVLEGGYDMKALTYSTGATLSALLGGSYRPEEISTGTIGRSMVAAAQMVWDL</sequence>
<dbReference type="InterPro" id="IPR023696">
    <property type="entry name" value="Ureohydrolase_dom_sf"/>
</dbReference>
<comment type="caution">
    <text evidence="3">The sequence shown here is derived from an EMBL/GenBank/DDBJ whole genome shotgun (WGS) entry which is preliminary data.</text>
</comment>
<reference evidence="3 4" key="1">
    <citation type="submission" date="2017-10" db="EMBL/GenBank/DDBJ databases">
        <title>Novel microbial diversity and functional potential in the marine mammal oral microbiome.</title>
        <authorList>
            <person name="Dudek N.K."/>
            <person name="Sun C.L."/>
            <person name="Burstein D."/>
            <person name="Kantor R.S."/>
            <person name="Aliaga Goltsman D.S."/>
            <person name="Bik E.M."/>
            <person name="Thomas B.C."/>
            <person name="Banfield J.F."/>
            <person name="Relman D.A."/>
        </authorList>
    </citation>
    <scope>NUCLEOTIDE SEQUENCE [LARGE SCALE GENOMIC DNA]</scope>
    <source>
        <strain evidence="3">DOLJORAL78_61_10</strain>
    </source>
</reference>
<dbReference type="InterPro" id="IPR000286">
    <property type="entry name" value="HDACs"/>
</dbReference>
<dbReference type="CDD" id="cd09992">
    <property type="entry name" value="HDAC_classII"/>
    <property type="match status" value="1"/>
</dbReference>
<dbReference type="PANTHER" id="PTHR10625">
    <property type="entry name" value="HISTONE DEACETYLASE HDAC1-RELATED"/>
    <property type="match status" value="1"/>
</dbReference>
<accession>A0A2G6KBJ6</accession>
<dbReference type="Gene3D" id="3.40.800.20">
    <property type="entry name" value="Histone deacetylase domain"/>
    <property type="match status" value="1"/>
</dbReference>
<comment type="similarity">
    <text evidence="1">Belongs to the histone deacetylase family.</text>
</comment>